<dbReference type="Gene3D" id="2.60.15.10">
    <property type="entry name" value="F0F1 ATP synthase delta/epsilon subunit, N-terminal"/>
    <property type="match status" value="1"/>
</dbReference>
<evidence type="ECO:0000313" key="12">
    <source>
        <dbReference type="Proteomes" id="UP000683507"/>
    </source>
</evidence>
<comment type="function">
    <text evidence="1">Produces ATP from ADP in the presence of a proton gradient across the membrane.</text>
</comment>
<evidence type="ECO:0000256" key="1">
    <source>
        <dbReference type="ARBA" id="ARBA00003543"/>
    </source>
</evidence>
<dbReference type="RefSeq" id="WP_258543629.1">
    <property type="nucleotide sequence ID" value="NZ_OU015584.1"/>
</dbReference>
<dbReference type="PANTHER" id="PTHR13822">
    <property type="entry name" value="ATP SYNTHASE DELTA/EPSILON CHAIN"/>
    <property type="match status" value="1"/>
</dbReference>
<evidence type="ECO:0000256" key="5">
    <source>
        <dbReference type="ARBA" id="ARBA00023065"/>
    </source>
</evidence>
<dbReference type="InterPro" id="IPR020546">
    <property type="entry name" value="ATP_synth_F1_dsu/esu_N"/>
</dbReference>
<keyword evidence="7 9" id="KW-0139">CF(1)</keyword>
<evidence type="ECO:0000256" key="9">
    <source>
        <dbReference type="RuleBase" id="RU003656"/>
    </source>
</evidence>
<evidence type="ECO:0000256" key="4">
    <source>
        <dbReference type="ARBA" id="ARBA00022448"/>
    </source>
</evidence>
<accession>A0A916JQ99</accession>
<keyword evidence="4 9" id="KW-0813">Transport</keyword>
<dbReference type="InterPro" id="IPR001469">
    <property type="entry name" value="ATP_synth_F1_dsu/esu"/>
</dbReference>
<reference evidence="11" key="1">
    <citation type="submission" date="2021-04" db="EMBL/GenBank/DDBJ databases">
        <authorList>
            <person name="Rodrigo-Torres L."/>
            <person name="Arahal R. D."/>
            <person name="Lucena T."/>
        </authorList>
    </citation>
    <scope>NUCLEOTIDE SEQUENCE</scope>
    <source>
        <strain evidence="11">AS29M-1</strain>
    </source>
</reference>
<dbReference type="AlphaFoldDB" id="A0A916JQ99"/>
<dbReference type="SUPFAM" id="SSF51344">
    <property type="entry name" value="Epsilon subunit of F1F0-ATP synthase N-terminal domain"/>
    <property type="match status" value="1"/>
</dbReference>
<evidence type="ECO:0000256" key="2">
    <source>
        <dbReference type="ARBA" id="ARBA00004184"/>
    </source>
</evidence>
<feature type="domain" description="ATP synthase F1 complex delta/epsilon subunit N-terminal" evidence="10">
    <location>
        <begin position="1"/>
        <end position="77"/>
    </location>
</feature>
<sequence>MNVEIITPDKELFNGEASSVIVPGSDGLLGILNDHAPLISSLTNGDVKLKTTDGEKTFTVNGGVVEVLNNKVMILAE</sequence>
<protein>
    <submittedName>
        <fullName evidence="11">ATP synthase epsilon chain, sodium ion specific</fullName>
    </submittedName>
</protein>
<evidence type="ECO:0000256" key="3">
    <source>
        <dbReference type="ARBA" id="ARBA00005712"/>
    </source>
</evidence>
<evidence type="ECO:0000256" key="6">
    <source>
        <dbReference type="ARBA" id="ARBA00023136"/>
    </source>
</evidence>
<comment type="similarity">
    <text evidence="3 9">Belongs to the ATPase epsilon chain family.</text>
</comment>
<comment type="subcellular location">
    <subcellularLocation>
        <location evidence="2">Endomembrane system</location>
        <topology evidence="2">Peripheral membrane protein</topology>
    </subcellularLocation>
</comment>
<dbReference type="GO" id="GO:0046933">
    <property type="term" value="F:proton-transporting ATP synthase activity, rotational mechanism"/>
    <property type="evidence" value="ECO:0007669"/>
    <property type="project" value="InterPro"/>
</dbReference>
<name>A0A916JQ99_9FLAO</name>
<evidence type="ECO:0000259" key="10">
    <source>
        <dbReference type="Pfam" id="PF02823"/>
    </source>
</evidence>
<evidence type="ECO:0000256" key="7">
    <source>
        <dbReference type="ARBA" id="ARBA00023196"/>
    </source>
</evidence>
<comment type="subunit">
    <text evidence="9">F-type ATPases have 2 components, CF(1) - the catalytic core - and CF(0) - the membrane proton channel. CF(1) has five subunits: alpha(3), beta(3), gamma(1), delta(1), epsilon(1). CF(0) has three main subunits: a, b and c.</text>
</comment>
<dbReference type="Pfam" id="PF02823">
    <property type="entry name" value="ATP-synt_DE_N"/>
    <property type="match status" value="1"/>
</dbReference>
<proteinExistence type="inferred from homology"/>
<organism evidence="11 12">
    <name type="scientific">Parvicella tangerina</name>
    <dbReference type="NCBI Taxonomy" id="2829795"/>
    <lineage>
        <taxon>Bacteria</taxon>
        <taxon>Pseudomonadati</taxon>
        <taxon>Bacteroidota</taxon>
        <taxon>Flavobacteriia</taxon>
        <taxon>Flavobacteriales</taxon>
        <taxon>Parvicellaceae</taxon>
        <taxon>Parvicella</taxon>
    </lineage>
</organism>
<evidence type="ECO:0000256" key="8">
    <source>
        <dbReference type="ARBA" id="ARBA00023310"/>
    </source>
</evidence>
<dbReference type="InterPro" id="IPR036771">
    <property type="entry name" value="ATPsynth_dsu/esu_N"/>
</dbReference>
<dbReference type="KEGG" id="ptan:CRYO30217_03455"/>
<dbReference type="EMBL" id="OU015584">
    <property type="protein sequence ID" value="CAG5087332.1"/>
    <property type="molecule type" value="Genomic_DNA"/>
</dbReference>
<dbReference type="CDD" id="cd12152">
    <property type="entry name" value="F1-ATPase_delta"/>
    <property type="match status" value="1"/>
</dbReference>
<dbReference type="GO" id="GO:0045259">
    <property type="term" value="C:proton-transporting ATP synthase complex"/>
    <property type="evidence" value="ECO:0007669"/>
    <property type="project" value="UniProtKB-KW"/>
</dbReference>
<keyword evidence="12" id="KW-1185">Reference proteome</keyword>
<evidence type="ECO:0000313" key="11">
    <source>
        <dbReference type="EMBL" id="CAG5087332.1"/>
    </source>
</evidence>
<keyword evidence="5 9" id="KW-0406">Ion transport</keyword>
<dbReference type="Proteomes" id="UP000683507">
    <property type="component" value="Chromosome"/>
</dbReference>
<dbReference type="NCBIfam" id="TIGR01216">
    <property type="entry name" value="ATP_synt_epsi"/>
    <property type="match status" value="1"/>
</dbReference>
<dbReference type="GO" id="GO:0012505">
    <property type="term" value="C:endomembrane system"/>
    <property type="evidence" value="ECO:0007669"/>
    <property type="project" value="UniProtKB-SubCell"/>
</dbReference>
<gene>
    <name evidence="11" type="primary">atpC</name>
    <name evidence="11" type="ORF">CRYO30217_03455</name>
</gene>
<keyword evidence="8 9" id="KW-0066">ATP synthesis</keyword>
<dbReference type="PANTHER" id="PTHR13822:SF10">
    <property type="entry name" value="ATP SYNTHASE EPSILON CHAIN, CHLOROPLASTIC"/>
    <property type="match status" value="1"/>
</dbReference>
<keyword evidence="6" id="KW-0472">Membrane</keyword>